<feature type="binding site" evidence="5">
    <location>
        <position position="313"/>
    </location>
    <ligand>
        <name>pyridoxal 5'-phosphate</name>
        <dbReference type="ChEBI" id="CHEBI:597326"/>
    </ligand>
</feature>
<dbReference type="PIRSF" id="PIRSF000521">
    <property type="entry name" value="Transaminase_4ab_Lys_Orn"/>
    <property type="match status" value="1"/>
</dbReference>
<dbReference type="Gene3D" id="3.90.1150.10">
    <property type="entry name" value="Aspartate Aminotransferase, domain 1"/>
    <property type="match status" value="1"/>
</dbReference>
<dbReference type="PROSITE" id="PS00600">
    <property type="entry name" value="AA_TRANSFER_CLASS_3"/>
    <property type="match status" value="1"/>
</dbReference>
<comment type="subunit">
    <text evidence="5">Homodimer.</text>
</comment>
<dbReference type="CDD" id="cd00610">
    <property type="entry name" value="OAT_like"/>
    <property type="match status" value="1"/>
</dbReference>
<comment type="catalytic activity">
    <reaction evidence="5">
        <text>N(2)-acetyl-L-ornithine + 2-oxoglutarate = N-acetyl-L-glutamate 5-semialdehyde + L-glutamate</text>
        <dbReference type="Rhea" id="RHEA:18049"/>
        <dbReference type="ChEBI" id="CHEBI:16810"/>
        <dbReference type="ChEBI" id="CHEBI:29123"/>
        <dbReference type="ChEBI" id="CHEBI:29985"/>
        <dbReference type="ChEBI" id="CHEBI:57805"/>
        <dbReference type="EC" id="2.6.1.11"/>
    </reaction>
</comment>
<keyword evidence="5" id="KW-0055">Arginine biosynthesis</keyword>
<sequence length="431" mass="45803">MSGVKALLQRQSKQIQDQSGAASLPFFIIFEYAKDAIETMTDQALMNTYGTRAATLVKGDGAWLWDADGNRYLDALSGIAVCGLGHSHPAVAKAVAEQATTLTHCSNFFTIPNQELLAEKLCTASGMDNVFFGNSGAEANEAAIKMARLHGRKKGIKLPTVLVMDNAFHGRTLATLSASGGRRVQAGFEPLVRGFARAIFDDMESLTTVADNNASICAIFVEPIQGEGGIRVASPEYLQQLRAFCDQRGWLLMLDEVQTGNGRTGKYFYYQHSGIMPDVVTTSKGLGNGVPIGACLAHGEAAELMKPGNHGSTFGGNPLACAAALATITTLQDENLSARAEALGDRIMAGFRTALAGVEHVVDIRGKGCMIGIELNKPCKSLFPAAMAAGLIINVTADSVIRLLPSFIMTDDEADQVVAILAPLIKDFTQD</sequence>
<keyword evidence="2 5" id="KW-0028">Amino-acid biosynthesis</keyword>
<dbReference type="Gene3D" id="3.40.640.10">
    <property type="entry name" value="Type I PLP-dependent aspartate aminotransferase-like (Major domain)"/>
    <property type="match status" value="1"/>
</dbReference>
<evidence type="ECO:0000256" key="5">
    <source>
        <dbReference type="HAMAP-Rule" id="MF_01107"/>
    </source>
</evidence>
<proteinExistence type="inferred from homology"/>
<accession>Q1YSW8</accession>
<evidence type="ECO:0000256" key="2">
    <source>
        <dbReference type="ARBA" id="ARBA00022605"/>
    </source>
</evidence>
<dbReference type="NCBIfam" id="NF002325">
    <property type="entry name" value="PRK01278.1"/>
    <property type="match status" value="1"/>
</dbReference>
<evidence type="ECO:0000313" key="7">
    <source>
        <dbReference type="Proteomes" id="UP000005555"/>
    </source>
</evidence>
<evidence type="ECO:0000256" key="1">
    <source>
        <dbReference type="ARBA" id="ARBA00022576"/>
    </source>
</evidence>
<dbReference type="InterPro" id="IPR050103">
    <property type="entry name" value="Class-III_PLP-dep_AT"/>
</dbReference>
<comment type="subcellular location">
    <subcellularLocation>
        <location evidence="5">Cytoplasm</location>
    </subcellularLocation>
</comment>
<dbReference type="InterPro" id="IPR004636">
    <property type="entry name" value="AcOrn/SuccOrn_fam"/>
</dbReference>
<keyword evidence="4 5" id="KW-0663">Pyridoxal phosphate</keyword>
<dbReference type="GO" id="GO:0006526">
    <property type="term" value="P:L-arginine biosynthetic process"/>
    <property type="evidence" value="ECO:0007669"/>
    <property type="project" value="UniProtKB-UniRule"/>
</dbReference>
<dbReference type="AlphaFoldDB" id="Q1YSW8"/>
<feature type="binding site" evidence="5">
    <location>
        <position position="168"/>
    </location>
    <ligand>
        <name>pyridoxal 5'-phosphate</name>
        <dbReference type="ChEBI" id="CHEBI:597326"/>
    </ligand>
</feature>
<evidence type="ECO:0000256" key="3">
    <source>
        <dbReference type="ARBA" id="ARBA00022679"/>
    </source>
</evidence>
<name>Q1YSW8_9GAMM</name>
<dbReference type="PANTHER" id="PTHR11986">
    <property type="entry name" value="AMINOTRANSFERASE CLASS III"/>
    <property type="match status" value="1"/>
</dbReference>
<dbReference type="GO" id="GO:0042802">
    <property type="term" value="F:identical protein binding"/>
    <property type="evidence" value="ECO:0007669"/>
    <property type="project" value="TreeGrafter"/>
</dbReference>
<organism evidence="6 7">
    <name type="scientific">gamma proteobacterium HTCC2207</name>
    <dbReference type="NCBI Taxonomy" id="314287"/>
    <lineage>
        <taxon>Bacteria</taxon>
        <taxon>Pseudomonadati</taxon>
        <taxon>Pseudomonadota</taxon>
        <taxon>Gammaproteobacteria</taxon>
        <taxon>Cellvibrionales</taxon>
        <taxon>Porticoccaceae</taxon>
        <taxon>SAR92 clade</taxon>
    </lineage>
</organism>
<keyword evidence="5" id="KW-0963">Cytoplasm</keyword>
<keyword evidence="1 5" id="KW-0032">Aminotransferase</keyword>
<gene>
    <name evidence="5" type="primary">argD</name>
    <name evidence="6" type="ORF">GB2207_10743</name>
</gene>
<dbReference type="HAMAP" id="MF_01107">
    <property type="entry name" value="ArgD_aminotrans_3"/>
    <property type="match status" value="1"/>
</dbReference>
<dbReference type="InterPro" id="IPR015422">
    <property type="entry name" value="PyrdxlP-dep_Trfase_small"/>
</dbReference>
<dbReference type="InterPro" id="IPR015421">
    <property type="entry name" value="PyrdxlP-dep_Trfase_major"/>
</dbReference>
<feature type="binding site" evidence="5">
    <location>
        <begin position="255"/>
        <end position="258"/>
    </location>
    <ligand>
        <name>pyridoxal 5'-phosphate</name>
        <dbReference type="ChEBI" id="CHEBI:597326"/>
    </ligand>
</feature>
<dbReference type="PANTHER" id="PTHR11986:SF79">
    <property type="entry name" value="ACETYLORNITHINE AMINOTRANSFERASE, MITOCHONDRIAL"/>
    <property type="match status" value="1"/>
</dbReference>
<dbReference type="GO" id="GO:0003992">
    <property type="term" value="F:N2-acetyl-L-ornithine:2-oxoglutarate 5-aminotransferase activity"/>
    <property type="evidence" value="ECO:0007669"/>
    <property type="project" value="UniProtKB-UniRule"/>
</dbReference>
<dbReference type="Pfam" id="PF00202">
    <property type="entry name" value="Aminotran_3"/>
    <property type="match status" value="1"/>
</dbReference>
<dbReference type="Proteomes" id="UP000005555">
    <property type="component" value="Unassembled WGS sequence"/>
</dbReference>
<dbReference type="InterPro" id="IPR049704">
    <property type="entry name" value="Aminotrans_3_PPA_site"/>
</dbReference>
<evidence type="ECO:0000313" key="6">
    <source>
        <dbReference type="EMBL" id="EAS47088.1"/>
    </source>
</evidence>
<comment type="pathway">
    <text evidence="5">Amino-acid biosynthesis; L-arginine biosynthesis; N(2)-acetyl-L-ornithine from L-glutamate: step 4/4.</text>
</comment>
<comment type="caution">
    <text evidence="6">The sequence shown here is derived from an EMBL/GenBank/DDBJ whole genome shotgun (WGS) entry which is preliminary data.</text>
</comment>
<dbReference type="HOGENOM" id="CLU_016922_10_1_6"/>
<evidence type="ECO:0000256" key="4">
    <source>
        <dbReference type="ARBA" id="ARBA00022898"/>
    </source>
</evidence>
<protein>
    <recommendedName>
        <fullName evidence="5">Acetylornithine aminotransferase</fullName>
        <shortName evidence="5">ACOAT</shortName>
        <ecNumber evidence="5">2.6.1.11</ecNumber>
    </recommendedName>
</protein>
<dbReference type="GO" id="GO:0030170">
    <property type="term" value="F:pyridoxal phosphate binding"/>
    <property type="evidence" value="ECO:0007669"/>
    <property type="project" value="InterPro"/>
</dbReference>
<feature type="binding site" evidence="5">
    <location>
        <position position="312"/>
    </location>
    <ligand>
        <name>N(2)-acetyl-L-ornithine</name>
        <dbReference type="ChEBI" id="CHEBI:57805"/>
    </ligand>
</feature>
<dbReference type="EC" id="2.6.1.11" evidence="5"/>
<keyword evidence="3 5" id="KW-0808">Transferase</keyword>
<dbReference type="SUPFAM" id="SSF53383">
    <property type="entry name" value="PLP-dependent transferases"/>
    <property type="match status" value="1"/>
</dbReference>
<keyword evidence="7" id="KW-1185">Reference proteome</keyword>
<comment type="cofactor">
    <cofactor evidence="5">
        <name>pyridoxal 5'-phosphate</name>
        <dbReference type="ChEBI" id="CHEBI:597326"/>
    </cofactor>
    <text evidence="5">Binds 1 pyridoxal phosphate per subunit.</text>
</comment>
<feature type="binding site" evidence="5">
    <location>
        <position position="171"/>
    </location>
    <ligand>
        <name>N(2)-acetyl-L-ornithine</name>
        <dbReference type="ChEBI" id="CHEBI:57805"/>
    </ligand>
</feature>
<feature type="binding site" evidence="5">
    <location>
        <begin position="136"/>
        <end position="137"/>
    </location>
    <ligand>
        <name>pyridoxal 5'-phosphate</name>
        <dbReference type="ChEBI" id="CHEBI:597326"/>
    </ligand>
</feature>
<dbReference type="EMBL" id="AAPI01000003">
    <property type="protein sequence ID" value="EAS47088.1"/>
    <property type="molecule type" value="Genomic_DNA"/>
</dbReference>
<reference evidence="6 7" key="1">
    <citation type="submission" date="2006-03" db="EMBL/GenBank/DDBJ databases">
        <authorList>
            <person name="Giovannoni S.J."/>
            <person name="Cho J.-C."/>
            <person name="Ferriera S."/>
            <person name="Johnson J."/>
            <person name="Kravitz S."/>
            <person name="Halpern A."/>
            <person name="Remington K."/>
            <person name="Beeson K."/>
            <person name="Tran B."/>
            <person name="Rogers Y.-H."/>
            <person name="Friedman R."/>
            <person name="Venter J.C."/>
        </authorList>
    </citation>
    <scope>NUCLEOTIDE SEQUENCE [LARGE SCALE GENOMIC DNA]</scope>
    <source>
        <strain evidence="6 7">HTCC2207</strain>
    </source>
</reference>
<dbReference type="NCBIfam" id="TIGR00707">
    <property type="entry name" value="argD"/>
    <property type="match status" value="1"/>
</dbReference>
<dbReference type="GO" id="GO:0005737">
    <property type="term" value="C:cytoplasm"/>
    <property type="evidence" value="ECO:0007669"/>
    <property type="project" value="UniProtKB-SubCell"/>
</dbReference>
<dbReference type="STRING" id="314287.GB2207_10743"/>
<dbReference type="UniPathway" id="UPA00068">
    <property type="reaction ID" value="UER00109"/>
</dbReference>
<dbReference type="InterPro" id="IPR015424">
    <property type="entry name" value="PyrdxlP-dep_Trfase"/>
</dbReference>
<dbReference type="eggNOG" id="COG4992">
    <property type="taxonomic scope" value="Bacteria"/>
</dbReference>
<dbReference type="InterPro" id="IPR005814">
    <property type="entry name" value="Aminotrans_3"/>
</dbReference>
<comment type="similarity">
    <text evidence="5">Belongs to the class-III pyridoxal-phosphate-dependent aminotransferase family. ArgD subfamily.</text>
</comment>
<dbReference type="FunFam" id="3.40.640.10:FF:000004">
    <property type="entry name" value="Acetylornithine aminotransferase"/>
    <property type="match status" value="1"/>
</dbReference>
<comment type="miscellaneous">
    <text evidence="5">May also have succinyldiaminopimelate aminotransferase activity, thus carrying out the corresponding step in lysine biosynthesis.</text>
</comment>
<feature type="modified residue" description="N6-(pyridoxal phosphate)lysine" evidence="5">
    <location>
        <position position="284"/>
    </location>
</feature>